<dbReference type="Pfam" id="PF02469">
    <property type="entry name" value="Fasciclin"/>
    <property type="match status" value="1"/>
</dbReference>
<dbReference type="AlphaFoldDB" id="A0A7J8PMF4"/>
<dbReference type="PROSITE" id="PS50213">
    <property type="entry name" value="FAS1"/>
    <property type="match status" value="1"/>
</dbReference>
<accession>A0A7J8PMF4</accession>
<protein>
    <recommendedName>
        <fullName evidence="10">FAS1 domain-containing protein</fullName>
    </recommendedName>
</protein>
<dbReference type="Gene3D" id="2.30.180.10">
    <property type="entry name" value="FAS1 domain"/>
    <property type="match status" value="1"/>
</dbReference>
<keyword evidence="4" id="KW-0449">Lipoprotein</keyword>
<evidence type="ECO:0000256" key="2">
    <source>
        <dbReference type="ARBA" id="ARBA00007843"/>
    </source>
</evidence>
<name>A0A7J8PMF4_GOSRA</name>
<feature type="domain" description="FAS1" evidence="10">
    <location>
        <begin position="1"/>
        <end position="132"/>
    </location>
</feature>
<dbReference type="InterPro" id="IPR036378">
    <property type="entry name" value="FAS1_dom_sf"/>
</dbReference>
<evidence type="ECO:0000313" key="12">
    <source>
        <dbReference type="Proteomes" id="UP000593578"/>
    </source>
</evidence>
<evidence type="ECO:0000313" key="11">
    <source>
        <dbReference type="EMBL" id="MBA0590170.1"/>
    </source>
</evidence>
<dbReference type="GO" id="GO:0009834">
    <property type="term" value="P:plant-type secondary cell wall biogenesis"/>
    <property type="evidence" value="ECO:0007669"/>
    <property type="project" value="TreeGrafter"/>
</dbReference>
<dbReference type="PANTHER" id="PTHR32077">
    <property type="entry name" value="FASCICLIN-LIKE ARABINOGALACTAN PROTEIN"/>
    <property type="match status" value="1"/>
</dbReference>
<keyword evidence="7" id="KW-0472">Membrane</keyword>
<dbReference type="InterPro" id="IPR000782">
    <property type="entry name" value="FAS1_domain"/>
</dbReference>
<dbReference type="EMBL" id="JABEZZ010000007">
    <property type="protein sequence ID" value="MBA0590170.1"/>
    <property type="molecule type" value="Genomic_DNA"/>
</dbReference>
<evidence type="ECO:0000256" key="9">
    <source>
        <dbReference type="SAM" id="MobiDB-lite"/>
    </source>
</evidence>
<proteinExistence type="inferred from homology"/>
<comment type="function">
    <text evidence="8">May be a cell surface adhesion protein.</text>
</comment>
<evidence type="ECO:0000256" key="5">
    <source>
        <dbReference type="ARBA" id="ARBA00022729"/>
    </source>
</evidence>
<evidence type="ECO:0000256" key="7">
    <source>
        <dbReference type="ARBA" id="ARBA00023136"/>
    </source>
</evidence>
<dbReference type="Proteomes" id="UP000593578">
    <property type="component" value="Unassembled WGS sequence"/>
</dbReference>
<dbReference type="SMART" id="SM00554">
    <property type="entry name" value="FAS1"/>
    <property type="match status" value="1"/>
</dbReference>
<evidence type="ECO:0000259" key="10">
    <source>
        <dbReference type="PROSITE" id="PS50213"/>
    </source>
</evidence>
<evidence type="ECO:0000256" key="1">
    <source>
        <dbReference type="ARBA" id="ARBA00004609"/>
    </source>
</evidence>
<dbReference type="GO" id="GO:0005886">
    <property type="term" value="C:plasma membrane"/>
    <property type="evidence" value="ECO:0007669"/>
    <property type="project" value="UniProtKB-SubCell"/>
</dbReference>
<feature type="compositionally biased region" description="Acidic residues" evidence="9">
    <location>
        <begin position="153"/>
        <end position="164"/>
    </location>
</feature>
<keyword evidence="6" id="KW-0325">Glycoprotein</keyword>
<dbReference type="GO" id="GO:0098552">
    <property type="term" value="C:side of membrane"/>
    <property type="evidence" value="ECO:0007669"/>
    <property type="project" value="UniProtKB-KW"/>
</dbReference>
<comment type="similarity">
    <text evidence="2">Belongs to the fasciclin-like AGP family.</text>
</comment>
<keyword evidence="3" id="KW-1003">Cell membrane</keyword>
<dbReference type="PANTHER" id="PTHR32077:SF86">
    <property type="entry name" value="FAS1 DOMAIN-CONTAINING PROTEIN SELMODRAFT_448915"/>
    <property type="match status" value="1"/>
</dbReference>
<dbReference type="FunFam" id="2.30.180.10:FF:000008">
    <property type="entry name" value="Fasciclin-like arabinogalactan protein 10"/>
    <property type="match status" value="1"/>
</dbReference>
<feature type="region of interest" description="Disordered" evidence="9">
    <location>
        <begin position="148"/>
        <end position="168"/>
    </location>
</feature>
<keyword evidence="6" id="KW-0654">Proteoglycan</keyword>
<keyword evidence="4" id="KW-0336">GPI-anchor</keyword>
<keyword evidence="5" id="KW-0732">Signal</keyword>
<evidence type="ECO:0000256" key="6">
    <source>
        <dbReference type="ARBA" id="ARBA00022974"/>
    </source>
</evidence>
<evidence type="ECO:0000256" key="3">
    <source>
        <dbReference type="ARBA" id="ARBA00022475"/>
    </source>
</evidence>
<comment type="subcellular location">
    <subcellularLocation>
        <location evidence="1">Cell membrane</location>
        <topology evidence="1">Lipid-anchor</topology>
        <topology evidence="1">GPI-anchor</topology>
    </subcellularLocation>
</comment>
<dbReference type="SUPFAM" id="SSF82153">
    <property type="entry name" value="FAS1 domain"/>
    <property type="match status" value="1"/>
</dbReference>
<evidence type="ECO:0000256" key="8">
    <source>
        <dbReference type="ARBA" id="ARBA00024686"/>
    </source>
</evidence>
<organism evidence="11 12">
    <name type="scientific">Gossypium raimondii</name>
    <name type="common">Peruvian cotton</name>
    <name type="synonym">Gossypium klotzschianum subsp. raimondii</name>
    <dbReference type="NCBI Taxonomy" id="29730"/>
    <lineage>
        <taxon>Eukaryota</taxon>
        <taxon>Viridiplantae</taxon>
        <taxon>Streptophyta</taxon>
        <taxon>Embryophyta</taxon>
        <taxon>Tracheophyta</taxon>
        <taxon>Spermatophyta</taxon>
        <taxon>Magnoliopsida</taxon>
        <taxon>eudicotyledons</taxon>
        <taxon>Gunneridae</taxon>
        <taxon>Pentapetalae</taxon>
        <taxon>rosids</taxon>
        <taxon>malvids</taxon>
        <taxon>Malvales</taxon>
        <taxon>Malvaceae</taxon>
        <taxon>Malvoideae</taxon>
        <taxon>Gossypium</taxon>
    </lineage>
</organism>
<sequence>MSKQGCKAFADLLTASGADDKFNENMDAGLTVFCPTDSAVKSFMPKYKNLTASKKVSLLLYHGIPVFMSLQMLKTNNGVMNTLATDGANSYDFSVSNEDEVVSLDTTVVTSKVLGILKEEEPLIVFKINKVLMPKELFKPVVAKEANAPEADAPADSEPADAEDNTNGVQGLGGGRLVMVVLSLWIGILLI</sequence>
<evidence type="ECO:0000256" key="4">
    <source>
        <dbReference type="ARBA" id="ARBA00022622"/>
    </source>
</evidence>
<reference evidence="11 12" key="1">
    <citation type="journal article" date="2019" name="Genome Biol. Evol.">
        <title>Insights into the evolution of the New World diploid cottons (Gossypium, subgenus Houzingenia) based on genome sequencing.</title>
        <authorList>
            <person name="Grover C.E."/>
            <person name="Arick M.A. 2nd"/>
            <person name="Thrash A."/>
            <person name="Conover J.L."/>
            <person name="Sanders W.S."/>
            <person name="Peterson D.G."/>
            <person name="Frelichowski J.E."/>
            <person name="Scheffler J.A."/>
            <person name="Scheffler B.E."/>
            <person name="Wendel J.F."/>
        </authorList>
    </citation>
    <scope>NUCLEOTIDE SEQUENCE [LARGE SCALE GENOMIC DNA]</scope>
    <source>
        <strain evidence="11">8</strain>
        <tissue evidence="11">Leaf</tissue>
    </source>
</reference>
<gene>
    <name evidence="11" type="ORF">Gorai_018886</name>
</gene>
<comment type="caution">
    <text evidence="11">The sequence shown here is derived from an EMBL/GenBank/DDBJ whole genome shotgun (WGS) entry which is preliminary data.</text>
</comment>
<dbReference type="InterPro" id="IPR045003">
    <property type="entry name" value="FLA_A"/>
</dbReference>